<evidence type="ECO:0000313" key="5">
    <source>
        <dbReference type="EMBL" id="GIM45524.1"/>
    </source>
</evidence>
<gene>
    <name evidence="5" type="ORF">DNHGIG_10730</name>
</gene>
<accession>A0AAV4LCF8</accession>
<dbReference type="RefSeq" id="WP_282198719.1">
    <property type="nucleotide sequence ID" value="NZ_BOQE01000001.1"/>
</dbReference>
<name>A0AAV4LCF8_9BACL</name>
<dbReference type="PIRSF" id="PIRSF000858">
    <property type="entry name" value="SCOT-t"/>
    <property type="match status" value="1"/>
</dbReference>
<feature type="active site" description="5-glutamyl coenzyme A thioester intermediate" evidence="4">
    <location>
        <position position="327"/>
    </location>
</feature>
<sequence length="531" mass="59128">MRPRFLSGEQAAELIQDGYTVATVGMTLVGSCESILKPLEKRFLETGHPCNLTLFHAAGQSDRQRGIQHLAHEGMTKRIIGSHWGLAPKWMELISKNKVEAYCLPQGQATHLLRDMAGGHKGHLSKIGLGTFIDPRFEGGKMNTRTRELEDLVELVELHGEEYLYYRQIPIDVVLVRGTTADENGNITFEDEAMKLEVLPAVLATKRFGGLVIAQVKRIAEAGTLHPKEVVIPGVFVDVVVKSENPEEDHRQTSSFYFDPAYSGDLRVPVTSVEAKPLTIRKLIARRAALELTPNSIINLGTGIPNDEIGGIIIEENMTDEIVVTVESGVYGGAPLGGIDFGIAKNMEALIEHPYQFDFYNGTGVDFTFMGVGQVDENGNVNSTKFSGRSTGAGGFIDITQCAKTVVFCSTFTARGLEVDFRDHKLNIVKEGTEKKFVKKVEQVSFNGQLAMERGQRVVIVTERAVFELTKNGIELVEIAPGIDIERDILRQMDFRPIIRNNLRIMDPTIYREDSFHLKEKIRRNREIQFV</sequence>
<organism evidence="5 6">
    <name type="scientific">Collibacillus ludicampi</name>
    <dbReference type="NCBI Taxonomy" id="2771369"/>
    <lineage>
        <taxon>Bacteria</taxon>
        <taxon>Bacillati</taxon>
        <taxon>Bacillota</taxon>
        <taxon>Bacilli</taxon>
        <taxon>Bacillales</taxon>
        <taxon>Alicyclobacillaceae</taxon>
        <taxon>Collibacillus</taxon>
    </lineage>
</organism>
<keyword evidence="6" id="KW-1185">Reference proteome</keyword>
<dbReference type="InterPro" id="IPR014388">
    <property type="entry name" value="3-oxoacid_CoA-transferase"/>
</dbReference>
<dbReference type="InterPro" id="IPR004165">
    <property type="entry name" value="CoA_trans_fam_I"/>
</dbReference>
<dbReference type="SUPFAM" id="SSF100950">
    <property type="entry name" value="NagB/RpiA/CoA transferase-like"/>
    <property type="match status" value="2"/>
</dbReference>
<dbReference type="PANTHER" id="PTHR43293:SF1">
    <property type="entry name" value="ACETATE COA-TRANSFERASE YDIF"/>
    <property type="match status" value="1"/>
</dbReference>
<dbReference type="Pfam" id="PF01144">
    <property type="entry name" value="CoA_trans"/>
    <property type="match status" value="1"/>
</dbReference>
<dbReference type="GO" id="GO:0046952">
    <property type="term" value="P:ketone body catabolic process"/>
    <property type="evidence" value="ECO:0007669"/>
    <property type="project" value="InterPro"/>
</dbReference>
<dbReference type="AlphaFoldDB" id="A0AAV4LCF8"/>
<dbReference type="SMART" id="SM00882">
    <property type="entry name" value="CoA_trans"/>
    <property type="match status" value="1"/>
</dbReference>
<comment type="caution">
    <text evidence="5">The sequence shown here is derived from an EMBL/GenBank/DDBJ whole genome shotgun (WGS) entry which is preliminary data.</text>
</comment>
<dbReference type="Gene3D" id="3.40.1080.10">
    <property type="entry name" value="Glutaconate Coenzyme A-transferase"/>
    <property type="match status" value="2"/>
</dbReference>
<protein>
    <submittedName>
        <fullName evidence="5">Propionate CoA-transferase</fullName>
    </submittedName>
</protein>
<evidence type="ECO:0000256" key="3">
    <source>
        <dbReference type="PIRNR" id="PIRNR000858"/>
    </source>
</evidence>
<evidence type="ECO:0000256" key="1">
    <source>
        <dbReference type="ARBA" id="ARBA00007154"/>
    </source>
</evidence>
<dbReference type="GO" id="GO:0008410">
    <property type="term" value="F:CoA-transferase activity"/>
    <property type="evidence" value="ECO:0007669"/>
    <property type="project" value="InterPro"/>
</dbReference>
<dbReference type="PROSITE" id="PS51257">
    <property type="entry name" value="PROKAR_LIPOPROTEIN"/>
    <property type="match status" value="1"/>
</dbReference>
<dbReference type="InterPro" id="IPR037171">
    <property type="entry name" value="NagB/RpiA_transferase-like"/>
</dbReference>
<evidence type="ECO:0000256" key="4">
    <source>
        <dbReference type="PIRSR" id="PIRSR000858-1"/>
    </source>
</evidence>
<dbReference type="Proteomes" id="UP001057291">
    <property type="component" value="Unassembled WGS sequence"/>
</dbReference>
<proteinExistence type="inferred from homology"/>
<evidence type="ECO:0000256" key="2">
    <source>
        <dbReference type="ARBA" id="ARBA00022679"/>
    </source>
</evidence>
<dbReference type="EMBL" id="BOQE01000001">
    <property type="protein sequence ID" value="GIM45524.1"/>
    <property type="molecule type" value="Genomic_DNA"/>
</dbReference>
<dbReference type="PANTHER" id="PTHR43293">
    <property type="entry name" value="ACETATE COA-TRANSFERASE YDIF"/>
    <property type="match status" value="1"/>
</dbReference>
<reference evidence="5" key="1">
    <citation type="journal article" date="2023" name="Int. J. Syst. Evol. Microbiol.">
        <title>Collibacillus ludicampi gen. nov., sp. nov., a new soil bacterium of the family Alicyclobacillaceae.</title>
        <authorList>
            <person name="Jojima T."/>
            <person name="Ioku Y."/>
            <person name="Fukuta Y."/>
            <person name="Shirasaka N."/>
            <person name="Matsumura Y."/>
            <person name="Mori M."/>
        </authorList>
    </citation>
    <scope>NUCLEOTIDE SEQUENCE</scope>
    <source>
        <strain evidence="5">TP075</strain>
    </source>
</reference>
<evidence type="ECO:0000313" key="6">
    <source>
        <dbReference type="Proteomes" id="UP001057291"/>
    </source>
</evidence>
<keyword evidence="2 3" id="KW-0808">Transferase</keyword>
<comment type="similarity">
    <text evidence="1 3">Belongs to the 3-oxoacid CoA-transferase family.</text>
</comment>